<organism evidence="1">
    <name type="scientific">Arundo donax</name>
    <name type="common">Giant reed</name>
    <name type="synonym">Donax arundinaceus</name>
    <dbReference type="NCBI Taxonomy" id="35708"/>
    <lineage>
        <taxon>Eukaryota</taxon>
        <taxon>Viridiplantae</taxon>
        <taxon>Streptophyta</taxon>
        <taxon>Embryophyta</taxon>
        <taxon>Tracheophyta</taxon>
        <taxon>Spermatophyta</taxon>
        <taxon>Magnoliopsida</taxon>
        <taxon>Liliopsida</taxon>
        <taxon>Poales</taxon>
        <taxon>Poaceae</taxon>
        <taxon>PACMAD clade</taxon>
        <taxon>Arundinoideae</taxon>
        <taxon>Arundineae</taxon>
        <taxon>Arundo</taxon>
    </lineage>
</organism>
<dbReference type="PANTHER" id="PTHR36766">
    <property type="entry name" value="PLANT BROAD-SPECTRUM MILDEW RESISTANCE PROTEIN RPW8"/>
    <property type="match status" value="1"/>
</dbReference>
<dbReference type="AlphaFoldDB" id="A0A0A9GD35"/>
<accession>A0A0A9GD35</accession>
<dbReference type="SUPFAM" id="SSF52047">
    <property type="entry name" value="RNI-like"/>
    <property type="match status" value="1"/>
</dbReference>
<reference evidence="1" key="1">
    <citation type="submission" date="2014-09" db="EMBL/GenBank/DDBJ databases">
        <authorList>
            <person name="Magalhaes I.L.F."/>
            <person name="Oliveira U."/>
            <person name="Santos F.R."/>
            <person name="Vidigal T.H.D.A."/>
            <person name="Brescovit A.D."/>
            <person name="Santos A.J."/>
        </authorList>
    </citation>
    <scope>NUCLEOTIDE SEQUENCE</scope>
    <source>
        <tissue evidence="1">Shoot tissue taken approximately 20 cm above the soil surface</tissue>
    </source>
</reference>
<dbReference type="InterPro" id="IPR032675">
    <property type="entry name" value="LRR_dom_sf"/>
</dbReference>
<reference evidence="1" key="2">
    <citation type="journal article" date="2015" name="Data Brief">
        <title>Shoot transcriptome of the giant reed, Arundo donax.</title>
        <authorList>
            <person name="Barrero R.A."/>
            <person name="Guerrero F.D."/>
            <person name="Moolhuijzen P."/>
            <person name="Goolsby J.A."/>
            <person name="Tidwell J."/>
            <person name="Bellgard S.E."/>
            <person name="Bellgard M.I."/>
        </authorList>
    </citation>
    <scope>NUCLEOTIDE SEQUENCE</scope>
    <source>
        <tissue evidence="1">Shoot tissue taken approximately 20 cm above the soil surface</tissue>
    </source>
</reference>
<dbReference type="EMBL" id="GBRH01176532">
    <property type="protein sequence ID" value="JAE21364.1"/>
    <property type="molecule type" value="Transcribed_RNA"/>
</dbReference>
<proteinExistence type="predicted"/>
<protein>
    <submittedName>
        <fullName evidence="1">Uncharacterized protein</fullName>
    </submittedName>
</protein>
<dbReference type="Gene3D" id="3.80.10.10">
    <property type="entry name" value="Ribonuclease Inhibitor"/>
    <property type="match status" value="1"/>
</dbReference>
<evidence type="ECO:0000313" key="1">
    <source>
        <dbReference type="EMBL" id="JAE21364.1"/>
    </source>
</evidence>
<sequence>MPNITSLPVPGKLIFCTMLKELCIRNCQLLCSLSSLQYFDSLRYLVIERCPELTSTSFPVNLGNLSSLKVLRISYCSELQSLPVSGPPPSLETVHVIGCHPELSKTIKKH</sequence>
<dbReference type="PANTHER" id="PTHR36766:SF40">
    <property type="entry name" value="DISEASE RESISTANCE PROTEIN RGA3"/>
    <property type="match status" value="1"/>
</dbReference>
<name>A0A0A9GD35_ARUDO</name>